<organism evidence="9 10">
    <name type="scientific">Mesobacillus subterraneus</name>
    <dbReference type="NCBI Taxonomy" id="285983"/>
    <lineage>
        <taxon>Bacteria</taxon>
        <taxon>Bacillati</taxon>
        <taxon>Bacillota</taxon>
        <taxon>Bacilli</taxon>
        <taxon>Bacillales</taxon>
        <taxon>Bacillaceae</taxon>
        <taxon>Mesobacillus</taxon>
    </lineage>
</organism>
<dbReference type="UniPathway" id="UPA00242"/>
<dbReference type="AlphaFoldDB" id="A0A3R9E9N5"/>
<dbReference type="GO" id="GO:0004034">
    <property type="term" value="F:aldose 1-epimerase activity"/>
    <property type="evidence" value="ECO:0007669"/>
    <property type="project" value="UniProtKB-EC"/>
</dbReference>
<dbReference type="InterPro" id="IPR011013">
    <property type="entry name" value="Gal_mutarotase_sf_dom"/>
</dbReference>
<dbReference type="GO" id="GO:0006006">
    <property type="term" value="P:glucose metabolic process"/>
    <property type="evidence" value="ECO:0007669"/>
    <property type="project" value="TreeGrafter"/>
</dbReference>
<dbReference type="EC" id="5.1.3.3" evidence="5"/>
<evidence type="ECO:0000256" key="7">
    <source>
        <dbReference type="PIRSR" id="PIRSR005096-2"/>
    </source>
</evidence>
<dbReference type="GO" id="GO:0005737">
    <property type="term" value="C:cytoplasm"/>
    <property type="evidence" value="ECO:0007669"/>
    <property type="project" value="TreeGrafter"/>
</dbReference>
<dbReference type="PANTHER" id="PTHR10091:SF0">
    <property type="entry name" value="GALACTOSE MUTAROTASE"/>
    <property type="match status" value="1"/>
</dbReference>
<feature type="active site" description="Proton acceptor" evidence="6">
    <location>
        <position position="309"/>
    </location>
</feature>
<evidence type="ECO:0000256" key="3">
    <source>
        <dbReference type="ARBA" id="ARBA00023235"/>
    </source>
</evidence>
<evidence type="ECO:0000256" key="6">
    <source>
        <dbReference type="PIRSR" id="PIRSR005096-1"/>
    </source>
</evidence>
<dbReference type="CDD" id="cd09019">
    <property type="entry name" value="galactose_mutarotase_like"/>
    <property type="match status" value="1"/>
</dbReference>
<accession>A0A3R9E9N5</accession>
<feature type="binding site" evidence="7">
    <location>
        <position position="248"/>
    </location>
    <ligand>
        <name>beta-D-galactose</name>
        <dbReference type="ChEBI" id="CHEBI:27667"/>
    </ligand>
</feature>
<feature type="binding site" evidence="8">
    <location>
        <begin position="175"/>
        <end position="177"/>
    </location>
    <ligand>
        <name>beta-D-galactose</name>
        <dbReference type="ChEBI" id="CHEBI:27667"/>
    </ligand>
</feature>
<dbReference type="SUPFAM" id="SSF74650">
    <property type="entry name" value="Galactose mutarotase-like"/>
    <property type="match status" value="1"/>
</dbReference>
<dbReference type="PIRSF" id="PIRSF005096">
    <property type="entry name" value="GALM"/>
    <property type="match status" value="1"/>
</dbReference>
<comment type="similarity">
    <text evidence="2 5">Belongs to the aldose epimerase family.</text>
</comment>
<dbReference type="NCBIfam" id="NF008277">
    <property type="entry name" value="PRK11055.1"/>
    <property type="match status" value="1"/>
</dbReference>
<comment type="pathway">
    <text evidence="1 5">Carbohydrate metabolism; hexose metabolism.</text>
</comment>
<protein>
    <recommendedName>
        <fullName evidence="5">Aldose 1-epimerase</fullName>
        <ecNumber evidence="5">5.1.3.3</ecNumber>
    </recommendedName>
</protein>
<sequence>MEVLKERFGQIGSQSVYSFTLKNDEEMEVTVINYGCIITRINVPDADGMIENIVLGHDTLDEYVNDPYFLGAVVGRVAGRIKGGSFELEGQSFTLAQNDNTNHLHGGLKGFGKVVWDAKVMEDGVLFSYLSRDGEEGYPGNLYIEVTYRLTNDNELSIHYRAQSDQKTLLTATNHSYFNLSGNLKRDVLNHSLHLKSSRVLELDKEFLPTGRIMEVNDTPFDFTKGGTVKRGAESDYPQNVLVGQGYDHPYILDKNHDHEIVLKDPESGRTLTVESDEPAVVVYSGNSLKAEGDFRGVPSRKYLGICLETQAYPDSIHHPNFPSMVLEKGEMYSSVTRYKFGIED</sequence>
<evidence type="ECO:0000256" key="8">
    <source>
        <dbReference type="PIRSR" id="PIRSR005096-3"/>
    </source>
</evidence>
<keyword evidence="3 5" id="KW-0413">Isomerase</keyword>
<reference evidence="10" key="1">
    <citation type="submission" date="2018-12" db="EMBL/GenBank/DDBJ databases">
        <title>Bacillus chawlae sp. nov., Bacillus glennii sp. nov., and Bacillus saganii sp. nov. Isolated from the Vehicle Assembly Building at Kennedy Space Center where the Viking Spacecraft were Assembled.</title>
        <authorList>
            <person name="Seuylemezian A."/>
            <person name="Vaishampayan P."/>
        </authorList>
    </citation>
    <scope>NUCLEOTIDE SEQUENCE [LARGE SCALE GENOMIC DNA]</scope>
    <source>
        <strain evidence="10">DSM 13966</strain>
    </source>
</reference>
<dbReference type="EMBL" id="RSFW01000013">
    <property type="protein sequence ID" value="RSD27044.1"/>
    <property type="molecule type" value="Genomic_DNA"/>
</dbReference>
<dbReference type="GO" id="GO:0033499">
    <property type="term" value="P:galactose catabolic process via UDP-galactose, Leloir pathway"/>
    <property type="evidence" value="ECO:0007669"/>
    <property type="project" value="TreeGrafter"/>
</dbReference>
<evidence type="ECO:0000256" key="2">
    <source>
        <dbReference type="ARBA" id="ARBA00006206"/>
    </source>
</evidence>
<dbReference type="GO" id="GO:0030246">
    <property type="term" value="F:carbohydrate binding"/>
    <property type="evidence" value="ECO:0007669"/>
    <property type="project" value="InterPro"/>
</dbReference>
<keyword evidence="4 5" id="KW-0119">Carbohydrate metabolism</keyword>
<evidence type="ECO:0000256" key="4">
    <source>
        <dbReference type="ARBA" id="ARBA00023277"/>
    </source>
</evidence>
<gene>
    <name evidence="9" type="ORF">EJA10_10900</name>
</gene>
<dbReference type="PANTHER" id="PTHR10091">
    <property type="entry name" value="ALDOSE-1-EPIMERASE"/>
    <property type="match status" value="1"/>
</dbReference>
<dbReference type="Gene3D" id="2.70.98.10">
    <property type="match status" value="1"/>
</dbReference>
<evidence type="ECO:0000256" key="1">
    <source>
        <dbReference type="ARBA" id="ARBA00005028"/>
    </source>
</evidence>
<dbReference type="Pfam" id="PF01263">
    <property type="entry name" value="Aldose_epim"/>
    <property type="match status" value="1"/>
</dbReference>
<dbReference type="InterPro" id="IPR047215">
    <property type="entry name" value="Galactose_mutarotase-like"/>
</dbReference>
<evidence type="ECO:0000313" key="9">
    <source>
        <dbReference type="EMBL" id="RSD27044.1"/>
    </source>
</evidence>
<dbReference type="InterPro" id="IPR015443">
    <property type="entry name" value="Aldose_1-epimerase"/>
</dbReference>
<dbReference type="InterPro" id="IPR008183">
    <property type="entry name" value="Aldose_1/G6P_1-epimerase"/>
</dbReference>
<evidence type="ECO:0000313" key="10">
    <source>
        <dbReference type="Proteomes" id="UP000279911"/>
    </source>
</evidence>
<dbReference type="InterPro" id="IPR014718">
    <property type="entry name" value="GH-type_carb-bd"/>
</dbReference>
<dbReference type="OrthoDB" id="9779408at2"/>
<feature type="active site" description="Proton donor" evidence="6">
    <location>
        <position position="175"/>
    </location>
</feature>
<comment type="caution">
    <text evidence="9">The sequence shown here is derived from an EMBL/GenBank/DDBJ whole genome shotgun (WGS) entry which is preliminary data.</text>
</comment>
<evidence type="ECO:0000256" key="5">
    <source>
        <dbReference type="PIRNR" id="PIRNR005096"/>
    </source>
</evidence>
<dbReference type="Proteomes" id="UP000279911">
    <property type="component" value="Unassembled WGS sequence"/>
</dbReference>
<name>A0A3R9E9N5_9BACI</name>
<proteinExistence type="inferred from homology"/>
<dbReference type="RefSeq" id="WP_125480035.1">
    <property type="nucleotide sequence ID" value="NZ_RSFW01000013.1"/>
</dbReference>
<comment type="catalytic activity">
    <reaction evidence="5">
        <text>alpha-D-glucose = beta-D-glucose</text>
        <dbReference type="Rhea" id="RHEA:10264"/>
        <dbReference type="ChEBI" id="CHEBI:15903"/>
        <dbReference type="ChEBI" id="CHEBI:17925"/>
        <dbReference type="EC" id="5.1.3.3"/>
    </reaction>
</comment>